<evidence type="ECO:0000256" key="1">
    <source>
        <dbReference type="ARBA" id="ARBA00022741"/>
    </source>
</evidence>
<dbReference type="GO" id="GO:0016887">
    <property type="term" value="F:ATP hydrolysis activity"/>
    <property type="evidence" value="ECO:0007669"/>
    <property type="project" value="InterPro"/>
</dbReference>
<evidence type="ECO:0000259" key="3">
    <source>
        <dbReference type="PROSITE" id="PS50893"/>
    </source>
</evidence>
<protein>
    <submittedName>
        <fullName evidence="4">Molybdenum ABC transporter, ATP-binding protein</fullName>
    </submittedName>
</protein>
<feature type="domain" description="ABC transporter" evidence="3">
    <location>
        <begin position="7"/>
        <end position="239"/>
    </location>
</feature>
<name>A0A1H3X3T2_9BACT</name>
<dbReference type="InterPro" id="IPR003593">
    <property type="entry name" value="AAA+_ATPase"/>
</dbReference>
<dbReference type="InterPro" id="IPR027417">
    <property type="entry name" value="P-loop_NTPase"/>
</dbReference>
<dbReference type="GO" id="GO:0016020">
    <property type="term" value="C:membrane"/>
    <property type="evidence" value="ECO:0007669"/>
    <property type="project" value="InterPro"/>
</dbReference>
<dbReference type="Gene3D" id="3.40.50.300">
    <property type="entry name" value="P-loop containing nucleotide triphosphate hydrolases"/>
    <property type="match status" value="1"/>
</dbReference>
<gene>
    <name evidence="4" type="ORF">SAMN05660420_00812</name>
</gene>
<keyword evidence="1" id="KW-0547">Nucleotide-binding</keyword>
<dbReference type="Proteomes" id="UP000199409">
    <property type="component" value="Unassembled WGS sequence"/>
</dbReference>
<dbReference type="EMBL" id="FNQN01000002">
    <property type="protein sequence ID" value="SDZ94046.1"/>
    <property type="molecule type" value="Genomic_DNA"/>
</dbReference>
<dbReference type="PANTHER" id="PTHR43514">
    <property type="entry name" value="ABC TRANSPORTER I FAMILY MEMBER 10"/>
    <property type="match status" value="1"/>
</dbReference>
<keyword evidence="5" id="KW-1185">Reference proteome</keyword>
<dbReference type="SMART" id="SM00382">
    <property type="entry name" value="AAA"/>
    <property type="match status" value="1"/>
</dbReference>
<proteinExistence type="predicted"/>
<dbReference type="InterPro" id="IPR011868">
    <property type="entry name" value="ModC_ABC_ATP-bd"/>
</dbReference>
<evidence type="ECO:0000256" key="2">
    <source>
        <dbReference type="ARBA" id="ARBA00022840"/>
    </source>
</evidence>
<keyword evidence="2 4" id="KW-0067">ATP-binding</keyword>
<dbReference type="InterPro" id="IPR050334">
    <property type="entry name" value="Molybdenum_import_ModC"/>
</dbReference>
<evidence type="ECO:0000313" key="4">
    <source>
        <dbReference type="EMBL" id="SDZ94046.1"/>
    </source>
</evidence>
<dbReference type="InterPro" id="IPR003439">
    <property type="entry name" value="ABC_transporter-like_ATP-bd"/>
</dbReference>
<dbReference type="Pfam" id="PF00005">
    <property type="entry name" value="ABC_tran"/>
    <property type="match status" value="1"/>
</dbReference>
<dbReference type="AlphaFoldDB" id="A0A1H3X3T2"/>
<dbReference type="NCBIfam" id="TIGR02142">
    <property type="entry name" value="modC_ABC"/>
    <property type="match status" value="1"/>
</dbReference>
<evidence type="ECO:0000313" key="5">
    <source>
        <dbReference type="Proteomes" id="UP000199409"/>
    </source>
</evidence>
<dbReference type="GO" id="GO:0140359">
    <property type="term" value="F:ABC-type transporter activity"/>
    <property type="evidence" value="ECO:0007669"/>
    <property type="project" value="InterPro"/>
</dbReference>
<accession>A0A1H3X3T2</accession>
<dbReference type="SUPFAM" id="SSF52540">
    <property type="entry name" value="P-loop containing nucleoside triphosphate hydrolases"/>
    <property type="match status" value="1"/>
</dbReference>
<dbReference type="GO" id="GO:0015098">
    <property type="term" value="F:molybdate ion transmembrane transporter activity"/>
    <property type="evidence" value="ECO:0007669"/>
    <property type="project" value="InterPro"/>
</dbReference>
<organism evidence="4 5">
    <name type="scientific">Desulfuromusa kysingii</name>
    <dbReference type="NCBI Taxonomy" id="37625"/>
    <lineage>
        <taxon>Bacteria</taxon>
        <taxon>Pseudomonadati</taxon>
        <taxon>Thermodesulfobacteriota</taxon>
        <taxon>Desulfuromonadia</taxon>
        <taxon>Desulfuromonadales</taxon>
        <taxon>Geopsychrobacteraceae</taxon>
        <taxon>Desulfuromusa</taxon>
    </lineage>
</organism>
<dbReference type="PANTHER" id="PTHR43514:SF4">
    <property type="entry name" value="ABC TRANSPORTER I FAMILY MEMBER 10"/>
    <property type="match status" value="1"/>
</dbReference>
<reference evidence="4 5" key="1">
    <citation type="submission" date="2016-10" db="EMBL/GenBank/DDBJ databases">
        <authorList>
            <person name="de Groot N.N."/>
        </authorList>
    </citation>
    <scope>NUCLEOTIDE SEQUENCE [LARGE SCALE GENOMIC DNA]</scope>
    <source>
        <strain evidence="4 5">DSM 7343</strain>
    </source>
</reference>
<sequence length="240" mass="26439">MYNEKGAHKLNVNVQKRLGTTLIKVAFEVPEEGITVLYGHSGAGKTSVINMLSGLITPDSGTISLNGKVLFDSATKINIPTHKRRAGYIFQDKRLFPFMSVRKNLLFGCRNKKNDKMVLTNIAELLGIADLLDRKPDSLSGGEGQRVAIGRALLSQPEYLLMDEPLSSLDQQRKNELIPYIKQIPDKFNVPVILVTHSYEEAAYLADHIVLLDGGEVTCNGTSEQILPQISCQSPLSFAV</sequence>
<dbReference type="PROSITE" id="PS50893">
    <property type="entry name" value="ABC_TRANSPORTER_2"/>
    <property type="match status" value="1"/>
</dbReference>
<dbReference type="STRING" id="37625.SAMN05660420_00812"/>
<dbReference type="RefSeq" id="WP_092344985.1">
    <property type="nucleotide sequence ID" value="NZ_FNQN01000002.1"/>
</dbReference>
<dbReference type="GO" id="GO:0005524">
    <property type="term" value="F:ATP binding"/>
    <property type="evidence" value="ECO:0007669"/>
    <property type="project" value="UniProtKB-KW"/>
</dbReference>
<dbReference type="OrthoDB" id="9809450at2"/>